<proteinExistence type="predicted"/>
<dbReference type="Proteomes" id="UP000758168">
    <property type="component" value="Unassembled WGS sequence"/>
</dbReference>
<keyword evidence="5" id="KW-1185">Reference proteome</keyword>
<dbReference type="EMBL" id="JAGIOB010000001">
    <property type="protein sequence ID" value="MBP2417627.1"/>
    <property type="molecule type" value="Genomic_DNA"/>
</dbReference>
<dbReference type="InterPro" id="IPR023214">
    <property type="entry name" value="HAD_sf"/>
</dbReference>
<evidence type="ECO:0000256" key="2">
    <source>
        <dbReference type="ARBA" id="ARBA00022801"/>
    </source>
</evidence>
<sequence length="238" mass="26641">MTPAIRAVLFDLDDTLFDHSGSVRAALAQWLPHVPDADLGRLTDVWFDLEHVHYDSWRLGDISFDEQRRRRIRDFWPHLGRQLQPDDDLDALFATYLTHYEHAWQTFDDASPVLTELRRLGYLTAVLTNGAATQQNAKIDQIGLRDQLDAVITSEQLAVAKPDPASYQGACQQLRVEPQQTLHIGDRSDLDVLGARAAGLHALHLDRNDAGAADTEERITSLHDLMTRLTTAAAAQSS</sequence>
<dbReference type="SFLD" id="SFLDS00003">
    <property type="entry name" value="Haloacid_Dehalogenase"/>
    <property type="match status" value="1"/>
</dbReference>
<dbReference type="SUPFAM" id="SSF56784">
    <property type="entry name" value="HAD-like"/>
    <property type="match status" value="1"/>
</dbReference>
<dbReference type="Gene3D" id="3.40.50.1000">
    <property type="entry name" value="HAD superfamily/HAD-like"/>
    <property type="match status" value="1"/>
</dbReference>
<dbReference type="InterPro" id="IPR051400">
    <property type="entry name" value="HAD-like_hydrolase"/>
</dbReference>
<keyword evidence="2 4" id="KW-0378">Hydrolase</keyword>
<dbReference type="PANTHER" id="PTHR46470">
    <property type="entry name" value="N-ACYLNEURAMINATE-9-PHOSPHATASE"/>
    <property type="match status" value="1"/>
</dbReference>
<evidence type="ECO:0000313" key="4">
    <source>
        <dbReference type="EMBL" id="MBP2417627.1"/>
    </source>
</evidence>
<reference evidence="4 5" key="1">
    <citation type="submission" date="2021-03" db="EMBL/GenBank/DDBJ databases">
        <title>Sequencing the genomes of 1000 actinobacteria strains.</title>
        <authorList>
            <person name="Klenk H.-P."/>
        </authorList>
    </citation>
    <scope>NUCLEOTIDE SEQUENCE [LARGE SCALE GENOMIC DNA]</scope>
    <source>
        <strain evidence="4 5">DSM 12936</strain>
    </source>
</reference>
<protein>
    <submittedName>
        <fullName evidence="4">Hydrolase of the HAD superfamily</fullName>
    </submittedName>
</protein>
<name>A0ABS4ZA80_9ACTN</name>
<dbReference type="GO" id="GO:0016787">
    <property type="term" value="F:hydrolase activity"/>
    <property type="evidence" value="ECO:0007669"/>
    <property type="project" value="UniProtKB-KW"/>
</dbReference>
<comment type="caution">
    <text evidence="4">The sequence shown here is derived from an EMBL/GenBank/DDBJ whole genome shotgun (WGS) entry which is preliminary data.</text>
</comment>
<organism evidence="4 5">
    <name type="scientific">Microlunatus capsulatus</name>
    <dbReference type="NCBI Taxonomy" id="99117"/>
    <lineage>
        <taxon>Bacteria</taxon>
        <taxon>Bacillati</taxon>
        <taxon>Actinomycetota</taxon>
        <taxon>Actinomycetes</taxon>
        <taxon>Propionibacteriales</taxon>
        <taxon>Propionibacteriaceae</taxon>
        <taxon>Microlunatus</taxon>
    </lineage>
</organism>
<dbReference type="SFLD" id="SFLDG01129">
    <property type="entry name" value="C1.5:_HAD__Beta-PGM__Phosphata"/>
    <property type="match status" value="1"/>
</dbReference>
<dbReference type="PANTHER" id="PTHR46470:SF4">
    <property type="entry name" value="5-AMINO-6-(5-PHOSPHO-D-RIBITYLAMINO)URACIL PHOSPHATASE YIGB"/>
    <property type="match status" value="1"/>
</dbReference>
<dbReference type="Pfam" id="PF00702">
    <property type="entry name" value="Hydrolase"/>
    <property type="match status" value="1"/>
</dbReference>
<dbReference type="InterPro" id="IPR006439">
    <property type="entry name" value="HAD-SF_hydro_IA"/>
</dbReference>
<dbReference type="RefSeq" id="WP_307804121.1">
    <property type="nucleotide sequence ID" value="NZ_BAAAMH010000020.1"/>
</dbReference>
<gene>
    <name evidence="4" type="ORF">JOF54_002549</name>
</gene>
<comment type="cofactor">
    <cofactor evidence="1">
        <name>Mg(2+)</name>
        <dbReference type="ChEBI" id="CHEBI:18420"/>
    </cofactor>
</comment>
<accession>A0ABS4ZA80</accession>
<evidence type="ECO:0000256" key="1">
    <source>
        <dbReference type="ARBA" id="ARBA00001946"/>
    </source>
</evidence>
<dbReference type="NCBIfam" id="TIGR01509">
    <property type="entry name" value="HAD-SF-IA-v3"/>
    <property type="match status" value="1"/>
</dbReference>
<evidence type="ECO:0000313" key="5">
    <source>
        <dbReference type="Proteomes" id="UP000758168"/>
    </source>
</evidence>
<keyword evidence="3" id="KW-0460">Magnesium</keyword>
<dbReference type="Gene3D" id="1.20.120.710">
    <property type="entry name" value="Haloacid dehalogenase hydrolase-like domain"/>
    <property type="match status" value="1"/>
</dbReference>
<evidence type="ECO:0000256" key="3">
    <source>
        <dbReference type="ARBA" id="ARBA00022842"/>
    </source>
</evidence>
<dbReference type="NCBIfam" id="TIGR01549">
    <property type="entry name" value="HAD-SF-IA-v1"/>
    <property type="match status" value="1"/>
</dbReference>
<dbReference type="InterPro" id="IPR036412">
    <property type="entry name" value="HAD-like_sf"/>
</dbReference>